<dbReference type="InterPro" id="IPR010262">
    <property type="entry name" value="Arylsulfotransferase_bact"/>
</dbReference>
<feature type="chain" id="PRO_5014383272" description="Secretion system C-terminal sorting domain-containing protein" evidence="2">
    <location>
        <begin position="19"/>
        <end position="540"/>
    </location>
</feature>
<dbReference type="OrthoDB" id="264813at2"/>
<dbReference type="AlphaFoldDB" id="A0A2K1E570"/>
<proteinExistence type="predicted"/>
<evidence type="ECO:0000256" key="2">
    <source>
        <dbReference type="SAM" id="SignalP"/>
    </source>
</evidence>
<feature type="domain" description="Secretion system C-terminal sorting" evidence="3">
    <location>
        <begin position="473"/>
        <end position="538"/>
    </location>
</feature>
<evidence type="ECO:0000313" key="5">
    <source>
        <dbReference type="Proteomes" id="UP000236641"/>
    </source>
</evidence>
<evidence type="ECO:0000259" key="3">
    <source>
        <dbReference type="Pfam" id="PF18962"/>
    </source>
</evidence>
<dbReference type="NCBIfam" id="TIGR04183">
    <property type="entry name" value="Por_Secre_tail"/>
    <property type="match status" value="1"/>
</dbReference>
<feature type="signal peptide" evidence="2">
    <location>
        <begin position="1"/>
        <end position="18"/>
    </location>
</feature>
<reference evidence="4 5" key="1">
    <citation type="submission" date="2018-01" db="EMBL/GenBank/DDBJ databases">
        <title>The draft genome of Hanstruepera neustonica JCM19743.</title>
        <authorList>
            <person name="He R.-H."/>
            <person name="Du Z.-J."/>
        </authorList>
    </citation>
    <scope>NUCLEOTIDE SEQUENCE [LARGE SCALE GENOMIC DNA]</scope>
    <source>
        <strain evidence="4 5">JCM19743</strain>
    </source>
</reference>
<dbReference type="PANTHER" id="PTHR35340">
    <property type="entry name" value="PQQ ENZYME REPEAT PROTEIN-RELATED"/>
    <property type="match status" value="1"/>
</dbReference>
<gene>
    <name evidence="4" type="ORF">C1T31_04365</name>
</gene>
<dbReference type="RefSeq" id="WP_103051216.1">
    <property type="nucleotide sequence ID" value="NZ_POWF01000001.1"/>
</dbReference>
<dbReference type="Pfam" id="PF05935">
    <property type="entry name" value="Arylsulfotrans"/>
    <property type="match status" value="1"/>
</dbReference>
<comment type="caution">
    <text evidence="4">The sequence shown here is derived from an EMBL/GenBank/DDBJ whole genome shotgun (WGS) entry which is preliminary data.</text>
</comment>
<name>A0A2K1E570_9FLAO</name>
<dbReference type="Pfam" id="PF18962">
    <property type="entry name" value="Por_Secre_tail"/>
    <property type="match status" value="1"/>
</dbReference>
<accession>A0A2K1E570</accession>
<dbReference type="EMBL" id="POWF01000001">
    <property type="protein sequence ID" value="PNQ75371.1"/>
    <property type="molecule type" value="Genomic_DNA"/>
</dbReference>
<keyword evidence="1 2" id="KW-0732">Signal</keyword>
<organism evidence="4 5">
    <name type="scientific">Hanstruepera neustonica</name>
    <dbReference type="NCBI Taxonomy" id="1445657"/>
    <lineage>
        <taxon>Bacteria</taxon>
        <taxon>Pseudomonadati</taxon>
        <taxon>Bacteroidota</taxon>
        <taxon>Flavobacteriia</taxon>
        <taxon>Flavobacteriales</taxon>
        <taxon>Flavobacteriaceae</taxon>
        <taxon>Hanstruepera</taxon>
    </lineage>
</organism>
<dbReference type="GO" id="GO:0004062">
    <property type="term" value="F:aryl sulfotransferase activity"/>
    <property type="evidence" value="ECO:0007669"/>
    <property type="project" value="InterPro"/>
</dbReference>
<dbReference type="InterPro" id="IPR053143">
    <property type="entry name" value="Arylsulfate_ST"/>
</dbReference>
<evidence type="ECO:0000313" key="4">
    <source>
        <dbReference type="EMBL" id="PNQ75371.1"/>
    </source>
</evidence>
<dbReference type="PANTHER" id="PTHR35340:SF5">
    <property type="entry name" value="ASST-DOMAIN-CONTAINING PROTEIN"/>
    <property type="match status" value="1"/>
</dbReference>
<sequence length="540" mass="60284">MRYITILILMIHSSISFSQNTIGILNNSPQSFNGLSLFAPLHSTETYLINNCGEVVHQWSSTYTPSASVYLLENGNLLRTGQIPNSDINFGGVGGRVELFDWDNNLLWSYNYSSPTFTQHHDICPLPNGNILMLAVTTMTQAEAIQAGRDPSMLTQNKLYNEQILELEPVGSNQVNVVWEWNINDHLVQDFDATKDNYGVVGDNPQLLDINFLNNNNGEANWLHINSIQYNETLDQIVMSTRRLSEIYIIDHSTTTEEAAAHIGGTYGKGGDFLFRWGNPIAYDKGTTDDQTLDSQHYPHWIEDGLTDGGKLLIFNNGNNRGYSSIDLLDPQESAPGIYTYNDTTGFGPENAEWTYTSPNPPDFFSAILSSGERLPNGNTLICDGDSGYFFEITPTNEIVWEYINPNTVGGILSQGETASQNNVFRVKKFPYDYPAFTGRDLTPGNPIENNPDLSECTLLSTPEYGIKNDLVIYPNPNSGIVNIDSNAKLNKIEVYNSIGQMVTTTNKTEQLNLQSFSNGIYILRLYHNNGIITKKIIKE</sequence>
<keyword evidence="5" id="KW-1185">Reference proteome</keyword>
<evidence type="ECO:0000256" key="1">
    <source>
        <dbReference type="ARBA" id="ARBA00022729"/>
    </source>
</evidence>
<dbReference type="Proteomes" id="UP000236641">
    <property type="component" value="Unassembled WGS sequence"/>
</dbReference>
<protein>
    <recommendedName>
        <fullName evidence="3">Secretion system C-terminal sorting domain-containing protein</fullName>
    </recommendedName>
</protein>
<dbReference type="InterPro" id="IPR026444">
    <property type="entry name" value="Secre_tail"/>
</dbReference>